<evidence type="ECO:0000256" key="3">
    <source>
        <dbReference type="ARBA" id="ARBA00022884"/>
    </source>
</evidence>
<dbReference type="InterPro" id="IPR019984">
    <property type="entry name" value="Ribosomal_uS17_bact/chlr"/>
</dbReference>
<dbReference type="PRINTS" id="PR00973">
    <property type="entry name" value="RIBOSOMALS17"/>
</dbReference>
<dbReference type="GO" id="GO:0006412">
    <property type="term" value="P:translation"/>
    <property type="evidence" value="ECO:0007669"/>
    <property type="project" value="UniProtKB-UniRule"/>
</dbReference>
<proteinExistence type="inferred from homology"/>
<keyword evidence="8" id="KW-1185">Reference proteome</keyword>
<evidence type="ECO:0000256" key="1">
    <source>
        <dbReference type="ARBA" id="ARBA00010254"/>
    </source>
</evidence>
<dbReference type="SUPFAM" id="SSF50249">
    <property type="entry name" value="Nucleic acid-binding proteins"/>
    <property type="match status" value="1"/>
</dbReference>
<sequence length="95" mass="11217">MTEQDTTTETETRQRRVLTGTVVSDKMDKTIVVQVQRRFKHPRYRKYVSERLRYKAHDETNQAKVGDVVRIVSCRPLSREKRWALQAIVEKATLV</sequence>
<dbReference type="PANTHER" id="PTHR10744">
    <property type="entry name" value="40S RIBOSOMAL PROTEIN S11 FAMILY MEMBER"/>
    <property type="match status" value="1"/>
</dbReference>
<gene>
    <name evidence="6" type="primary">rpsQ</name>
    <name evidence="7" type="ORF">SAMN02745121_07214</name>
</gene>
<evidence type="ECO:0000256" key="4">
    <source>
        <dbReference type="ARBA" id="ARBA00022980"/>
    </source>
</evidence>
<dbReference type="EMBL" id="FOMX01000032">
    <property type="protein sequence ID" value="SFF15698.1"/>
    <property type="molecule type" value="Genomic_DNA"/>
</dbReference>
<dbReference type="GO" id="GO:0003735">
    <property type="term" value="F:structural constituent of ribosome"/>
    <property type="evidence" value="ECO:0007669"/>
    <property type="project" value="UniProtKB-UniRule"/>
</dbReference>
<dbReference type="OrthoDB" id="9811714at2"/>
<dbReference type="AlphaFoldDB" id="A0A1I2GER9"/>
<dbReference type="NCBIfam" id="NF004123">
    <property type="entry name" value="PRK05610.1"/>
    <property type="match status" value="1"/>
</dbReference>
<dbReference type="STRING" id="54.SAMN02745121_07214"/>
<dbReference type="RefSeq" id="WP_096328179.1">
    <property type="nucleotide sequence ID" value="NZ_FOMX01000032.1"/>
</dbReference>
<comment type="function">
    <text evidence="6">One of the primary rRNA binding proteins, it binds specifically to the 5'-end of 16S ribosomal RNA.</text>
</comment>
<accession>A0A1I2GER9</accession>
<keyword evidence="4 6" id="KW-0689">Ribosomal protein</keyword>
<evidence type="ECO:0000313" key="7">
    <source>
        <dbReference type="EMBL" id="SFF15698.1"/>
    </source>
</evidence>
<dbReference type="InterPro" id="IPR000266">
    <property type="entry name" value="Ribosomal_uS17"/>
</dbReference>
<dbReference type="CDD" id="cd00364">
    <property type="entry name" value="Ribosomal_uS17"/>
    <property type="match status" value="1"/>
</dbReference>
<protein>
    <recommendedName>
        <fullName evidence="6">Small ribosomal subunit protein uS17</fullName>
    </recommendedName>
</protein>
<dbReference type="Proteomes" id="UP000199400">
    <property type="component" value="Unassembled WGS sequence"/>
</dbReference>
<keyword evidence="2 6" id="KW-0699">rRNA-binding</keyword>
<dbReference type="GO" id="GO:0022627">
    <property type="term" value="C:cytosolic small ribosomal subunit"/>
    <property type="evidence" value="ECO:0007669"/>
    <property type="project" value="UniProtKB-UniRule"/>
</dbReference>
<dbReference type="GO" id="GO:0019843">
    <property type="term" value="F:rRNA binding"/>
    <property type="evidence" value="ECO:0007669"/>
    <property type="project" value="UniProtKB-UniRule"/>
</dbReference>
<reference evidence="8" key="1">
    <citation type="submission" date="2016-10" db="EMBL/GenBank/DDBJ databases">
        <authorList>
            <person name="Varghese N."/>
            <person name="Submissions S."/>
        </authorList>
    </citation>
    <scope>NUCLEOTIDE SEQUENCE [LARGE SCALE GENOMIC DNA]</scope>
    <source>
        <strain evidence="8">ATCC 25963</strain>
    </source>
</reference>
<evidence type="ECO:0000256" key="5">
    <source>
        <dbReference type="ARBA" id="ARBA00023274"/>
    </source>
</evidence>
<keyword evidence="5 6" id="KW-0687">Ribonucleoprotein</keyword>
<keyword evidence="3 6" id="KW-0694">RNA-binding</keyword>
<evidence type="ECO:0000256" key="6">
    <source>
        <dbReference type="HAMAP-Rule" id="MF_01345"/>
    </source>
</evidence>
<dbReference type="InterPro" id="IPR012340">
    <property type="entry name" value="NA-bd_OB-fold"/>
</dbReference>
<dbReference type="HAMAP" id="MF_01345_B">
    <property type="entry name" value="Ribosomal_uS17_B"/>
    <property type="match status" value="1"/>
</dbReference>
<dbReference type="NCBIfam" id="TIGR03635">
    <property type="entry name" value="uS17_bact"/>
    <property type="match status" value="1"/>
</dbReference>
<organism evidence="7 8">
    <name type="scientific">Nannocystis exedens</name>
    <dbReference type="NCBI Taxonomy" id="54"/>
    <lineage>
        <taxon>Bacteria</taxon>
        <taxon>Pseudomonadati</taxon>
        <taxon>Myxococcota</taxon>
        <taxon>Polyangia</taxon>
        <taxon>Nannocystales</taxon>
        <taxon>Nannocystaceae</taxon>
        <taxon>Nannocystis</taxon>
    </lineage>
</organism>
<name>A0A1I2GER9_9BACT</name>
<comment type="subunit">
    <text evidence="6">Part of the 30S ribosomal subunit.</text>
</comment>
<dbReference type="PANTHER" id="PTHR10744:SF1">
    <property type="entry name" value="SMALL RIBOSOMAL SUBUNIT PROTEIN US17M"/>
    <property type="match status" value="1"/>
</dbReference>
<evidence type="ECO:0000313" key="8">
    <source>
        <dbReference type="Proteomes" id="UP000199400"/>
    </source>
</evidence>
<comment type="similarity">
    <text evidence="1 6">Belongs to the universal ribosomal protein uS17 family.</text>
</comment>
<dbReference type="Pfam" id="PF00366">
    <property type="entry name" value="Ribosomal_S17"/>
    <property type="match status" value="1"/>
</dbReference>
<dbReference type="Gene3D" id="2.40.50.140">
    <property type="entry name" value="Nucleic acid-binding proteins"/>
    <property type="match status" value="1"/>
</dbReference>
<evidence type="ECO:0000256" key="2">
    <source>
        <dbReference type="ARBA" id="ARBA00022730"/>
    </source>
</evidence>